<dbReference type="Proteomes" id="UP000315816">
    <property type="component" value="Unassembled WGS sequence"/>
</dbReference>
<proteinExistence type="predicted"/>
<dbReference type="InterPro" id="IPR006530">
    <property type="entry name" value="YD"/>
</dbReference>
<evidence type="ECO:0000313" key="2">
    <source>
        <dbReference type="Proteomes" id="UP000315816"/>
    </source>
</evidence>
<accession>A0A545SKV0</accession>
<dbReference type="InterPro" id="IPR050708">
    <property type="entry name" value="T6SS_VgrG/RHS"/>
</dbReference>
<comment type="caution">
    <text evidence="1">The sequence shown here is derived from an EMBL/GenBank/DDBJ whole genome shotgun (WGS) entry which is preliminary data.</text>
</comment>
<dbReference type="EMBL" id="VICH01000029">
    <property type="protein sequence ID" value="TQV65572.1"/>
    <property type="molecule type" value="Genomic_DNA"/>
</dbReference>
<gene>
    <name evidence="1" type="ORF">FIL88_16615</name>
</gene>
<keyword evidence="2" id="KW-1185">Reference proteome</keyword>
<dbReference type="AlphaFoldDB" id="A0A545SKV0"/>
<dbReference type="PANTHER" id="PTHR32305:SF15">
    <property type="entry name" value="PROTEIN RHSA-RELATED"/>
    <property type="match status" value="1"/>
</dbReference>
<dbReference type="Gene3D" id="2.180.10.10">
    <property type="entry name" value="RHS repeat-associated core"/>
    <property type="match status" value="2"/>
</dbReference>
<dbReference type="OrthoDB" id="7620568at2"/>
<dbReference type="PANTHER" id="PTHR32305">
    <property type="match status" value="1"/>
</dbReference>
<protein>
    <submittedName>
        <fullName evidence="1">RHS repeat protein</fullName>
    </submittedName>
</protein>
<reference evidence="1 2" key="1">
    <citation type="submission" date="2019-06" db="EMBL/GenBank/DDBJ databases">
        <title>A novel species of marine bacteria.</title>
        <authorList>
            <person name="Wang Y."/>
        </authorList>
    </citation>
    <scope>NUCLEOTIDE SEQUENCE [LARGE SCALE GENOMIC DNA]</scope>
    <source>
        <strain evidence="1 2">MA1-10</strain>
    </source>
</reference>
<feature type="non-terminal residue" evidence="1">
    <location>
        <position position="639"/>
    </location>
</feature>
<dbReference type="RefSeq" id="WP_142854994.1">
    <property type="nucleotide sequence ID" value="NZ_ML660039.1"/>
</dbReference>
<dbReference type="Pfam" id="PF05593">
    <property type="entry name" value="RHS_repeat"/>
    <property type="match status" value="2"/>
</dbReference>
<dbReference type="InterPro" id="IPR031325">
    <property type="entry name" value="RHS_repeat"/>
</dbReference>
<organism evidence="1 2">
    <name type="scientific">Aliiroseovarius halocynthiae</name>
    <dbReference type="NCBI Taxonomy" id="985055"/>
    <lineage>
        <taxon>Bacteria</taxon>
        <taxon>Pseudomonadati</taxon>
        <taxon>Pseudomonadota</taxon>
        <taxon>Alphaproteobacteria</taxon>
        <taxon>Rhodobacterales</taxon>
        <taxon>Paracoccaceae</taxon>
        <taxon>Aliiroseovarius</taxon>
    </lineage>
</organism>
<feature type="non-terminal residue" evidence="1">
    <location>
        <position position="1"/>
    </location>
</feature>
<dbReference type="NCBIfam" id="TIGR01643">
    <property type="entry name" value="YD_repeat_2x"/>
    <property type="match status" value="2"/>
</dbReference>
<name>A0A545SKV0_9RHOB</name>
<evidence type="ECO:0000313" key="1">
    <source>
        <dbReference type="EMBL" id="TQV65572.1"/>
    </source>
</evidence>
<sequence>CREVRRDLPNGSYVVTSYHNLGNPKSQHVRKVSPSGSTIAGSDITETREYFNAFGEIHKVMQSGATSAPKDQIVVQRGHNMRGQLNHETAPYIMGTPVAQHLRTLYGYDPLGRLIRKTNPDGTYSTVAYANERFTDNRGMTAGWPTTVTRNEHCFDDDDATLCGLVRNSVDAAGNVIRMAQNDLQGTDVAAGTGTGRLTYYTYDNAGRLTGVVDPIGATWAYSYDSFGNRIQANDPGLGLWTMEYDANGNLTRQVDAKSQEISFAYDALNRVSRKTVGTGADRVETHFTYDEPRTGAFNVGQLTTQRVWNPTDGDVHTITRDYAKNGQLGYQTDTVDGRTFEQSFTYRVTGALRTQTLPYLPGSETTKTLPDYEYDAAGRMTSFGPYITNVSYDLRSNPTNVTYGNGVQTTSQYNADRGWLNRVDVAHPTHGIIDFTAYTRSATGRVTAQDAKRDEGDMAYTYDYAGRLLAAVNQSGVADYDQSFAYDMAGSMRTNSRVGDYSYAPGKHAPDLIVTPTGSTSLTYDANGNMTQGLGGKSMTYDNENRPLSVVHNGTDTRYVYGADGTRLKKIEGVVGSENTTLYLGAVEIRNFGQGTAEEVLLYPHADVRLSHKIDNGVLEEKASYLHRDQLQSVKAIT</sequence>